<name>A0ABU6Q9C7_9FABA</name>
<organism evidence="1 2">
    <name type="scientific">Stylosanthes scabra</name>
    <dbReference type="NCBI Taxonomy" id="79078"/>
    <lineage>
        <taxon>Eukaryota</taxon>
        <taxon>Viridiplantae</taxon>
        <taxon>Streptophyta</taxon>
        <taxon>Embryophyta</taxon>
        <taxon>Tracheophyta</taxon>
        <taxon>Spermatophyta</taxon>
        <taxon>Magnoliopsida</taxon>
        <taxon>eudicotyledons</taxon>
        <taxon>Gunneridae</taxon>
        <taxon>Pentapetalae</taxon>
        <taxon>rosids</taxon>
        <taxon>fabids</taxon>
        <taxon>Fabales</taxon>
        <taxon>Fabaceae</taxon>
        <taxon>Papilionoideae</taxon>
        <taxon>50 kb inversion clade</taxon>
        <taxon>dalbergioids sensu lato</taxon>
        <taxon>Dalbergieae</taxon>
        <taxon>Pterocarpus clade</taxon>
        <taxon>Stylosanthes</taxon>
    </lineage>
</organism>
<reference evidence="1 2" key="1">
    <citation type="journal article" date="2023" name="Plants (Basel)">
        <title>Bridging the Gap: Combining Genomics and Transcriptomics Approaches to Understand Stylosanthes scabra, an Orphan Legume from the Brazilian Caatinga.</title>
        <authorList>
            <person name="Ferreira-Neto J.R.C."/>
            <person name="da Silva M.D."/>
            <person name="Binneck E."/>
            <person name="de Melo N.F."/>
            <person name="da Silva R.H."/>
            <person name="de Melo A.L.T.M."/>
            <person name="Pandolfi V."/>
            <person name="Bustamante F.O."/>
            <person name="Brasileiro-Vidal A.C."/>
            <person name="Benko-Iseppon A.M."/>
        </authorList>
    </citation>
    <scope>NUCLEOTIDE SEQUENCE [LARGE SCALE GENOMIC DNA]</scope>
    <source>
        <tissue evidence="1">Leaves</tissue>
    </source>
</reference>
<dbReference type="Proteomes" id="UP001341840">
    <property type="component" value="Unassembled WGS sequence"/>
</dbReference>
<dbReference type="EMBL" id="JASCZI010000074">
    <property type="protein sequence ID" value="MED6108255.1"/>
    <property type="molecule type" value="Genomic_DNA"/>
</dbReference>
<comment type="caution">
    <text evidence="1">The sequence shown here is derived from an EMBL/GenBank/DDBJ whole genome shotgun (WGS) entry which is preliminary data.</text>
</comment>
<accession>A0ABU6Q9C7</accession>
<proteinExistence type="predicted"/>
<gene>
    <name evidence="1" type="ORF">PIB30_022064</name>
</gene>
<evidence type="ECO:0000313" key="2">
    <source>
        <dbReference type="Proteomes" id="UP001341840"/>
    </source>
</evidence>
<sequence length="103" mass="11442">MTFASTSSSFGIKPPLKLHMQNRFHSMISTLEPWIPPIRCTPEERDISTSAPFAMACSCTKSLTLETGGYFTGGVQGDAEIETVRFLRRSRNWSILAIVYVPA</sequence>
<evidence type="ECO:0000313" key="1">
    <source>
        <dbReference type="EMBL" id="MED6108255.1"/>
    </source>
</evidence>
<keyword evidence="2" id="KW-1185">Reference proteome</keyword>
<protein>
    <submittedName>
        <fullName evidence="1">Uncharacterized protein</fullName>
    </submittedName>
</protein>